<keyword evidence="6" id="KW-0227">DNA damage</keyword>
<evidence type="ECO:0000256" key="7">
    <source>
        <dbReference type="ARBA" id="ARBA00023204"/>
    </source>
</evidence>
<comment type="subcellular location">
    <subcellularLocation>
        <location evidence="2">Cytoplasm</location>
    </subcellularLocation>
    <subcellularLocation>
        <location evidence="1">Nucleus speckle</location>
    </subcellularLocation>
</comment>
<evidence type="ECO:0000259" key="11">
    <source>
        <dbReference type="Pfam" id="PF16507"/>
    </source>
</evidence>
<dbReference type="PANTHER" id="PTHR32170">
    <property type="entry name" value="PROTEASOME ACTIVATOR COMPLEX SUBUNIT 4"/>
    <property type="match status" value="1"/>
</dbReference>
<reference evidence="13 14" key="1">
    <citation type="submission" date="2015-04" db="EMBL/GenBank/DDBJ databases">
        <authorList>
            <person name="Syromyatnikov M.Y."/>
            <person name="Popov V.N."/>
        </authorList>
    </citation>
    <scope>NUCLEOTIDE SEQUENCE [LARGE SCALE GENOMIC DNA]</scope>
</reference>
<keyword evidence="4" id="KW-0963">Cytoplasm</keyword>
<dbReference type="InterPro" id="IPR011989">
    <property type="entry name" value="ARM-like"/>
</dbReference>
<dbReference type="Pfam" id="PF16507">
    <property type="entry name" value="HEAT_PSME4_mid"/>
    <property type="match status" value="1"/>
</dbReference>
<dbReference type="Gene3D" id="1.25.10.10">
    <property type="entry name" value="Leucine-rich Repeat Variant"/>
    <property type="match status" value="1"/>
</dbReference>
<dbReference type="GO" id="GO:0010499">
    <property type="term" value="P:proteasomal ubiquitin-independent protein catabolic process"/>
    <property type="evidence" value="ECO:0007669"/>
    <property type="project" value="TreeGrafter"/>
</dbReference>
<name>A0A1J1IGS7_9DIPT</name>
<keyword evidence="5" id="KW-0677">Repeat</keyword>
<protein>
    <submittedName>
        <fullName evidence="13">CLUMA_CG011948, isoform A</fullName>
    </submittedName>
</protein>
<dbReference type="STRING" id="568069.A0A1J1IGS7"/>
<dbReference type="PANTHER" id="PTHR32170:SF3">
    <property type="entry name" value="PROTEASOME ACTIVATOR COMPLEX SUBUNIT 4"/>
    <property type="match status" value="1"/>
</dbReference>
<evidence type="ECO:0000256" key="6">
    <source>
        <dbReference type="ARBA" id="ARBA00022763"/>
    </source>
</evidence>
<dbReference type="GO" id="GO:0016504">
    <property type="term" value="F:peptidase activator activity"/>
    <property type="evidence" value="ECO:0007669"/>
    <property type="project" value="InterPro"/>
</dbReference>
<dbReference type="SUPFAM" id="SSF48371">
    <property type="entry name" value="ARM repeat"/>
    <property type="match status" value="2"/>
</dbReference>
<gene>
    <name evidence="13" type="ORF">CLUMA_CG011948</name>
</gene>
<dbReference type="InterPro" id="IPR032430">
    <property type="entry name" value="Blm10_mid"/>
</dbReference>
<dbReference type="InterPro" id="IPR055455">
    <property type="entry name" value="HEAT_PSME4"/>
</dbReference>
<comment type="similarity">
    <text evidence="3">Belongs to the BLM10 family.</text>
</comment>
<evidence type="ECO:0000256" key="1">
    <source>
        <dbReference type="ARBA" id="ARBA00004324"/>
    </source>
</evidence>
<evidence type="ECO:0000256" key="5">
    <source>
        <dbReference type="ARBA" id="ARBA00022737"/>
    </source>
</evidence>
<keyword evidence="8" id="KW-0539">Nucleus</keyword>
<dbReference type="InterPro" id="IPR021843">
    <property type="entry name" value="PSME4_C"/>
</dbReference>
<feature type="coiled-coil region" evidence="9">
    <location>
        <begin position="902"/>
        <end position="929"/>
    </location>
</feature>
<evidence type="ECO:0000259" key="10">
    <source>
        <dbReference type="Pfam" id="PF11919"/>
    </source>
</evidence>
<evidence type="ECO:0000256" key="2">
    <source>
        <dbReference type="ARBA" id="ARBA00004496"/>
    </source>
</evidence>
<evidence type="ECO:0000313" key="14">
    <source>
        <dbReference type="Proteomes" id="UP000183832"/>
    </source>
</evidence>
<keyword evidence="9" id="KW-0175">Coiled coil</keyword>
<evidence type="ECO:0000256" key="8">
    <source>
        <dbReference type="ARBA" id="ARBA00023242"/>
    </source>
</evidence>
<dbReference type="Proteomes" id="UP000183832">
    <property type="component" value="Unassembled WGS sequence"/>
</dbReference>
<keyword evidence="7" id="KW-0234">DNA repair</keyword>
<dbReference type="Pfam" id="PF23096">
    <property type="entry name" value="HEAT_PSME4"/>
    <property type="match status" value="1"/>
</dbReference>
<evidence type="ECO:0000256" key="9">
    <source>
        <dbReference type="SAM" id="Coils"/>
    </source>
</evidence>
<sequence length="1777" mass="205240">MMEGFSEDEHKTWKEKRTKELGYRPQHEHFHNFYLPYADKLDEESAQCLNHIKQELGRTLALREINPGVGIFVSKLMSYLKLYGLKFSKDDHIILVKALIEIITIPNLDPNKLNKCCICLSQLLRKSHLLSPDDLQIEWRPFYELAKIYIDKRCSKGELIRFFPRSRRGIQRKPNPFNNWIMTMAESYGITPPEEFMPKVEHTLEQNVHFVIQLCAPYFHENASKEILDELLPQLQPLDIGKSDSVMEILSLFLNPNSHEMWFEDFMNLWDTYHYPPWNMDIMNLIATTASSTIGLIDWNPHIPTMFTRILRSLDLPVSYKQMKSSKNQLVCADAAATWIVSVLGPKTDAMKYLKSFMSTIESYLHPANSGKWVRTISDLLVQLVKYFHDRLTSEKYKKHPWKRPIPDDCKLREEDITEFVEVFKSVAFQAMYSRISPSEIGRIFKGLADLRPEIILPGILDRVFTTVDSITEPHKFTSSLQSLSSVAHAMVSGRRGTESAKTQVIPLLLAVLPGIDSNDFKKTSITLQYIITQSILIPFVDCSKAYQFYDDLTEDETLLCEQTAQFEDFVLQFLDRIFVLIESSSVESTRMEHTSHMDNLKSKLETISEALIQSAAHSVLGQCSQEILDSSTKKLVNYVKTHLLEPRVAGAAMSTLCRVFARVNGKDVYRSLLPYLIGAIESYFNDTDDVLELEKQNDEFLYHFVLLSNIVRGNSVEIQPYIDEIIPVMDKLLLCKCKIANRTGANMLTNLLVSLSIMQTNDVKTVPEAYTMSLKDFLPTRYWERKMDRNEKFDWFQPGEKERKICEKLIYHYLLPIVVKFQKYIRDEEEITRDDMCTYLYVVTGILKCNNFLDNWNEEPIRIVETVTTNSPFKLTLGFDGLEIFMPDGSNVRLALMKVMHQLQEKILEKSEDDIKSLKQLLAVYEKIHHRIHSNSSYESQIKSYQLSKQFQEFKLCRVRKDIRAVVISRVIIQQDLRDEVSAPLFTQTHRQLMLDMIKLSTSHYSAVRSTAQSKLFKMFNVYSFAYRTVIDNIAQYLKLDPNENHEGFKGALYLIGTNRRQRLLLRPDWEVVEKLWLALLKTQLSEKLSIIKLMDSITDGINNEFQTIATRIEVSEKLALLGADMMVDRKELPVNFLIVGADQLAERNNFNEKKYFSIIQAIVQHVQENSLHWRYHLLAGTMINDLMHPLTKYPPEVTKIFVNNLIHESIEERMMALRIVDTVLKQQKREHVKIKIDPFEIAGVKRPVGKLKPGIRDDNKWLQYDISRLPKSQAEFWLIKSIFAMFGDEFLDNLISHMPALIENKTNESSHRCAAEVIAGFMRGAKHWGYEKTRNMYDKVIPLIRMALNNITNETDGFWGTSFATAAEGIDPIKHHFLHEVLLEDPIKEEKSFIDCSRLYCLQGAFNQHVWRMGSVAHRLLEYLRPFLNHPFQNVRERIGSTLINIFENDLNFPGSEQSNFSPRVVDLIQSRSHEFILLREQENINHVIETDTPFASAIRMFKTIAQWITGIINRCSNGNEVIYFELLAIGARLERCEHDTELAETCSGVLSMIAQALTLPRCMNECLNKIEEISYSSSWSARLAIIDIMQVIVFHNMAIVLSRLEWIEKVQSIVLRLLEDNVLEVREKSAEVLGGLLHCSFLPATDKLLELFKKKCRTKVIKRSNRVTTSCAVEAANASDSDSANAIRIRHCGVLGLCAFITAYPYDIPDFVPNVFEIISNHLNDPQPIPTTIRKTLADFKRTHHDGWDIHQLKFNETQLAVLTDLTVPPSYYA</sequence>
<dbReference type="GO" id="GO:0016607">
    <property type="term" value="C:nuclear speck"/>
    <property type="evidence" value="ECO:0007669"/>
    <property type="project" value="UniProtKB-SubCell"/>
</dbReference>
<dbReference type="GO" id="GO:0070628">
    <property type="term" value="F:proteasome binding"/>
    <property type="evidence" value="ECO:0007669"/>
    <property type="project" value="InterPro"/>
</dbReference>
<feature type="domain" description="Proteasome activator complex subunit 4-like HEAT repeat-like" evidence="12">
    <location>
        <begin position="1278"/>
        <end position="1405"/>
    </location>
</feature>
<evidence type="ECO:0000259" key="12">
    <source>
        <dbReference type="Pfam" id="PF23096"/>
    </source>
</evidence>
<dbReference type="GO" id="GO:0005829">
    <property type="term" value="C:cytosol"/>
    <property type="evidence" value="ECO:0007669"/>
    <property type="project" value="TreeGrafter"/>
</dbReference>
<dbReference type="OrthoDB" id="17907at2759"/>
<proteinExistence type="inferred from homology"/>
<dbReference type="InterPro" id="IPR035309">
    <property type="entry name" value="PSME4"/>
</dbReference>
<dbReference type="EMBL" id="CVRI01000048">
    <property type="protein sequence ID" value="CRK98748.1"/>
    <property type="molecule type" value="Genomic_DNA"/>
</dbReference>
<dbReference type="GO" id="GO:0006281">
    <property type="term" value="P:DNA repair"/>
    <property type="evidence" value="ECO:0007669"/>
    <property type="project" value="UniProtKB-KW"/>
</dbReference>
<organism evidence="13 14">
    <name type="scientific">Clunio marinus</name>
    <dbReference type="NCBI Taxonomy" id="568069"/>
    <lineage>
        <taxon>Eukaryota</taxon>
        <taxon>Metazoa</taxon>
        <taxon>Ecdysozoa</taxon>
        <taxon>Arthropoda</taxon>
        <taxon>Hexapoda</taxon>
        <taxon>Insecta</taxon>
        <taxon>Pterygota</taxon>
        <taxon>Neoptera</taxon>
        <taxon>Endopterygota</taxon>
        <taxon>Diptera</taxon>
        <taxon>Nematocera</taxon>
        <taxon>Chironomoidea</taxon>
        <taxon>Chironomidae</taxon>
        <taxon>Clunio</taxon>
    </lineage>
</organism>
<dbReference type="Pfam" id="PF11919">
    <property type="entry name" value="PSME4_C"/>
    <property type="match status" value="1"/>
</dbReference>
<dbReference type="InterPro" id="IPR016024">
    <property type="entry name" value="ARM-type_fold"/>
</dbReference>
<accession>A0A1J1IGS7</accession>
<evidence type="ECO:0000256" key="4">
    <source>
        <dbReference type="ARBA" id="ARBA00022490"/>
    </source>
</evidence>
<evidence type="ECO:0000313" key="13">
    <source>
        <dbReference type="EMBL" id="CRK98748.1"/>
    </source>
</evidence>
<evidence type="ECO:0000256" key="3">
    <source>
        <dbReference type="ARBA" id="ARBA00005739"/>
    </source>
</evidence>
<feature type="domain" description="Proteasome activator complex subunit 4 C-terminal" evidence="10">
    <location>
        <begin position="1692"/>
        <end position="1777"/>
    </location>
</feature>
<keyword evidence="14" id="KW-1185">Reference proteome</keyword>
<feature type="domain" description="Proteasome activator Blm10 middle HEAT repeats region" evidence="11">
    <location>
        <begin position="354"/>
        <end position="848"/>
    </location>
</feature>